<gene>
    <name evidence="4" type="ORF">SSIN_1504</name>
</gene>
<accession>A0A0A0DF68</accession>
<protein>
    <submittedName>
        <fullName evidence="4">Lysophospholipase L2</fullName>
        <ecNumber evidence="4">3.1.1.5</ecNumber>
    </submittedName>
</protein>
<sequence length="308" mass="34541">MKYIWAFLVTLVLAGLTVFFWYSQTKSNPTPPMQETTQISSSEKTDNQPTPTEDIVSEEYSVSYDDKQLYGVIIAPRDYKNKKLPTIVIAHGFNNTLEQYEMYSQLLAKQGYLVYSFDFYGGSRRSKSGGQDMLNMSVKTELTDLTQVMERLSSEIFVDKSRMSLFGASQGGVVASLYAAAYPDRVYKLMLIFPAFVLFDDAKETYRELGSPDLDQLPDSLMHRNATLGKIYLIDALDINIQAELAKITAPTLIIHGTDDAVVPYQYAVDASQTIPNAELVTVEGGKHRIDQRFAITAAPAIQKFLKE</sequence>
<dbReference type="GO" id="GO:0046464">
    <property type="term" value="P:acylglycerol catabolic process"/>
    <property type="evidence" value="ECO:0007669"/>
    <property type="project" value="TreeGrafter"/>
</dbReference>
<dbReference type="PANTHER" id="PTHR43798">
    <property type="entry name" value="MONOACYLGLYCEROL LIPASE"/>
    <property type="match status" value="1"/>
</dbReference>
<dbReference type="PATRIC" id="fig|176090.4.peg.1463"/>
<evidence type="ECO:0000259" key="2">
    <source>
        <dbReference type="Pfam" id="PF08386"/>
    </source>
</evidence>
<proteinExistence type="predicted"/>
<dbReference type="EC" id="3.1.1.5" evidence="4"/>
<feature type="domain" description="Serine aminopeptidase S33" evidence="3">
    <location>
        <begin position="86"/>
        <end position="197"/>
    </location>
</feature>
<dbReference type="InterPro" id="IPR022742">
    <property type="entry name" value="Hydrolase_4"/>
</dbReference>
<name>A0A0A0DF68_9STRE</name>
<keyword evidence="5" id="KW-1185">Reference proteome</keyword>
<keyword evidence="4" id="KW-0378">Hydrolase</keyword>
<dbReference type="eggNOG" id="COG1073">
    <property type="taxonomic scope" value="Bacteria"/>
</dbReference>
<dbReference type="Proteomes" id="UP000030019">
    <property type="component" value="Unassembled WGS sequence"/>
</dbReference>
<dbReference type="GO" id="GO:0004622">
    <property type="term" value="F:phosphatidylcholine lysophospholipase activity"/>
    <property type="evidence" value="ECO:0007669"/>
    <property type="project" value="UniProtKB-EC"/>
</dbReference>
<feature type="domain" description="Peptidase S33 tripeptidyl aminopeptidase-like C-terminal" evidence="2">
    <location>
        <begin position="246"/>
        <end position="306"/>
    </location>
</feature>
<evidence type="ECO:0000259" key="3">
    <source>
        <dbReference type="Pfam" id="PF12146"/>
    </source>
</evidence>
<dbReference type="Pfam" id="PF12146">
    <property type="entry name" value="Hydrolase_4"/>
    <property type="match status" value="1"/>
</dbReference>
<dbReference type="AlphaFoldDB" id="A0A0A0DF68"/>
<evidence type="ECO:0000313" key="4">
    <source>
        <dbReference type="EMBL" id="KGM36724.1"/>
    </source>
</evidence>
<dbReference type="EMBL" id="JPEN01000081">
    <property type="protein sequence ID" value="KGM36724.1"/>
    <property type="molecule type" value="Genomic_DNA"/>
</dbReference>
<dbReference type="InterPro" id="IPR029058">
    <property type="entry name" value="AB_hydrolase_fold"/>
</dbReference>
<reference evidence="4 5" key="1">
    <citation type="submission" date="2014-06" db="EMBL/GenBank/DDBJ databases">
        <authorList>
            <person name="Teng J.L."/>
            <person name="Huang Y."/>
            <person name="Tse H."/>
            <person name="Lau S.K."/>
            <person name="Woo P.C."/>
        </authorList>
    </citation>
    <scope>NUCLEOTIDE SEQUENCE [LARGE SCALE GENOMIC DNA]</scope>
    <source>
        <strain evidence="4 5">HKU4</strain>
    </source>
</reference>
<dbReference type="GO" id="GO:0047372">
    <property type="term" value="F:monoacylglycerol lipase activity"/>
    <property type="evidence" value="ECO:0007669"/>
    <property type="project" value="TreeGrafter"/>
</dbReference>
<comment type="caution">
    <text evidence="4">The sequence shown here is derived from an EMBL/GenBank/DDBJ whole genome shotgun (WGS) entry which is preliminary data.</text>
</comment>
<dbReference type="Gene3D" id="3.40.50.1820">
    <property type="entry name" value="alpha/beta hydrolase"/>
    <property type="match status" value="1"/>
</dbReference>
<feature type="region of interest" description="Disordered" evidence="1">
    <location>
        <begin position="28"/>
        <end position="52"/>
    </location>
</feature>
<evidence type="ECO:0000256" key="1">
    <source>
        <dbReference type="SAM" id="MobiDB-lite"/>
    </source>
</evidence>
<dbReference type="SUPFAM" id="SSF53474">
    <property type="entry name" value="alpha/beta-Hydrolases"/>
    <property type="match status" value="1"/>
</dbReference>
<organism evidence="4 5">
    <name type="scientific">Streptococcus sinensis</name>
    <dbReference type="NCBI Taxonomy" id="176090"/>
    <lineage>
        <taxon>Bacteria</taxon>
        <taxon>Bacillati</taxon>
        <taxon>Bacillota</taxon>
        <taxon>Bacilli</taxon>
        <taxon>Lactobacillales</taxon>
        <taxon>Streptococcaceae</taxon>
        <taxon>Streptococcus</taxon>
    </lineage>
</organism>
<dbReference type="RefSeq" id="WP_037617453.1">
    <property type="nucleotide sequence ID" value="NZ_JPEN01000081.1"/>
</dbReference>
<feature type="compositionally biased region" description="Polar residues" evidence="1">
    <location>
        <begin position="28"/>
        <end position="51"/>
    </location>
</feature>
<dbReference type="Pfam" id="PF08386">
    <property type="entry name" value="Abhydrolase_4"/>
    <property type="match status" value="1"/>
</dbReference>
<evidence type="ECO:0000313" key="5">
    <source>
        <dbReference type="Proteomes" id="UP000030019"/>
    </source>
</evidence>
<dbReference type="PANTHER" id="PTHR43798:SF5">
    <property type="entry name" value="MONOACYLGLYCEROL LIPASE ABHD6"/>
    <property type="match status" value="1"/>
</dbReference>
<dbReference type="GO" id="GO:0016020">
    <property type="term" value="C:membrane"/>
    <property type="evidence" value="ECO:0007669"/>
    <property type="project" value="TreeGrafter"/>
</dbReference>
<dbReference type="InterPro" id="IPR013595">
    <property type="entry name" value="Pept_S33_TAP-like_C"/>
</dbReference>
<dbReference type="InterPro" id="IPR050266">
    <property type="entry name" value="AB_hydrolase_sf"/>
</dbReference>
<dbReference type="STRING" id="176090.SSIN_1504"/>